<dbReference type="Proteomes" id="UP000245999">
    <property type="component" value="Chromosome"/>
</dbReference>
<dbReference type="EMBL" id="CP029145">
    <property type="protein sequence ID" value="AWM31849.1"/>
    <property type="molecule type" value="Genomic_DNA"/>
</dbReference>
<name>A0A2Z3GDZ9_9BACT</name>
<evidence type="ECO:0000313" key="2">
    <source>
        <dbReference type="EMBL" id="AWM31849.1"/>
    </source>
</evidence>
<reference evidence="3" key="1">
    <citation type="submission" date="2018-04" db="EMBL/GenBank/DDBJ databases">
        <title>Complete genome of Antarctic heterotrophic bacterium Hymenobacter nivis.</title>
        <authorList>
            <person name="Terashima M."/>
        </authorList>
    </citation>
    <scope>NUCLEOTIDE SEQUENCE [LARGE SCALE GENOMIC DNA]</scope>
    <source>
        <strain evidence="3">NBRC 111535</strain>
    </source>
</reference>
<evidence type="ECO:0000313" key="3">
    <source>
        <dbReference type="Proteomes" id="UP000245999"/>
    </source>
</evidence>
<keyword evidence="1" id="KW-0046">Antibiotic resistance</keyword>
<evidence type="ECO:0008006" key="4">
    <source>
        <dbReference type="Google" id="ProtNLM"/>
    </source>
</evidence>
<accession>A0A2Z3GDZ9</accession>
<protein>
    <recommendedName>
        <fullName evidence="4">Glyoxalase-like domain-containing protein</fullName>
    </recommendedName>
</protein>
<dbReference type="Pfam" id="PF19581">
    <property type="entry name" value="Glyoxalase_7"/>
    <property type="match status" value="1"/>
</dbReference>
<dbReference type="InterPro" id="IPR000335">
    <property type="entry name" value="Bleomycin-R"/>
</dbReference>
<dbReference type="GO" id="GO:0046677">
    <property type="term" value="P:response to antibiotic"/>
    <property type="evidence" value="ECO:0007669"/>
    <property type="project" value="UniProtKB-KW"/>
</dbReference>
<gene>
    <name evidence="2" type="ORF">DDQ68_03030</name>
</gene>
<dbReference type="AlphaFoldDB" id="A0A2Z3GDZ9"/>
<organism evidence="2 3">
    <name type="scientific">Hymenobacter nivis</name>
    <dbReference type="NCBI Taxonomy" id="1850093"/>
    <lineage>
        <taxon>Bacteria</taxon>
        <taxon>Pseudomonadati</taxon>
        <taxon>Bacteroidota</taxon>
        <taxon>Cytophagia</taxon>
        <taxon>Cytophagales</taxon>
        <taxon>Hymenobacteraceae</taxon>
        <taxon>Hymenobacter</taxon>
    </lineage>
</organism>
<sequence>MYLQVARADVVLHLCGHPTDGALSSLGRAEVKGLPAFHCNLLRQPPLFAAPVLARAAWSERVLEMTVTDSFGNRIVFCEPASLYA</sequence>
<dbReference type="InterPro" id="IPR029068">
    <property type="entry name" value="Glyas_Bleomycin-R_OHBP_Dase"/>
</dbReference>
<dbReference type="KEGG" id="hnv:DDQ68_03030"/>
<dbReference type="OrthoDB" id="9803104at2"/>
<dbReference type="Gene3D" id="3.10.180.10">
    <property type="entry name" value="2,3-Dihydroxybiphenyl 1,2-Dioxygenase, domain 1"/>
    <property type="match status" value="1"/>
</dbReference>
<evidence type="ECO:0000256" key="1">
    <source>
        <dbReference type="ARBA" id="ARBA00023251"/>
    </source>
</evidence>
<keyword evidence="3" id="KW-1185">Reference proteome</keyword>
<proteinExistence type="predicted"/>